<dbReference type="GeneID" id="64636997"/>
<protein>
    <submittedName>
        <fullName evidence="2">Uncharacterized protein</fullName>
    </submittedName>
</protein>
<dbReference type="RefSeq" id="XP_041192046.1">
    <property type="nucleotide sequence ID" value="XM_041342981.1"/>
</dbReference>
<evidence type="ECO:0000313" key="3">
    <source>
        <dbReference type="Proteomes" id="UP000807769"/>
    </source>
</evidence>
<evidence type="ECO:0000256" key="1">
    <source>
        <dbReference type="SAM" id="Phobius"/>
    </source>
</evidence>
<feature type="transmembrane region" description="Helical" evidence="1">
    <location>
        <begin position="263"/>
        <end position="285"/>
    </location>
</feature>
<reference evidence="2" key="1">
    <citation type="journal article" date="2020" name="New Phytol.">
        <title>Comparative genomics reveals dynamic genome evolution in host specialist ectomycorrhizal fungi.</title>
        <authorList>
            <person name="Lofgren L.A."/>
            <person name="Nguyen N.H."/>
            <person name="Vilgalys R."/>
            <person name="Ruytinx J."/>
            <person name="Liao H.L."/>
            <person name="Branco S."/>
            <person name="Kuo A."/>
            <person name="LaButti K."/>
            <person name="Lipzen A."/>
            <person name="Andreopoulos W."/>
            <person name="Pangilinan J."/>
            <person name="Riley R."/>
            <person name="Hundley H."/>
            <person name="Na H."/>
            <person name="Barry K."/>
            <person name="Grigoriev I.V."/>
            <person name="Stajich J.E."/>
            <person name="Kennedy P.G."/>
        </authorList>
    </citation>
    <scope>NUCLEOTIDE SEQUENCE</scope>
    <source>
        <strain evidence="2">MN1</strain>
    </source>
</reference>
<name>A0A9P7E915_9AGAM</name>
<comment type="caution">
    <text evidence="2">The sequence shown here is derived from an EMBL/GenBank/DDBJ whole genome shotgun (WGS) entry which is preliminary data.</text>
</comment>
<sequence>MLTAFLAPEFVVAWATWQFLNARQVAKAFNENFGLQRAQPRGYCRTMRQKLVNMLLGGSTSLDDGWTETHGFFAWMGGFVLHVDSERRTLTPKELLDFVQAGSVEIPAITEADIKDRSKSDLLSKWVAIIQLVWFVIQLIARYIQNLPVTLLEIDTLGVAALTCISYGFWLNKPKDVRFPHIVHWKDPTAPPPPGSLDSDKEHGTLSILRLLFNYRTQRSGGLTREKIMVIIGCISGMAFGAIHCLGWNFLFPRHAEQILCRVASIGIPYVFSGILQVPILLHFLERLLPSESIDGQTSERLPLESIDGQTSERLPPALVDGQTSEGLPSQSIYIYNQMLLLLDIPQVVPISSHIMFLYIPARISIIVLMFLSLRSLPPGTYDTVAWTEFIPHVNL</sequence>
<dbReference type="AlphaFoldDB" id="A0A9P7E915"/>
<organism evidence="2 3">
    <name type="scientific">Suillus subaureus</name>
    <dbReference type="NCBI Taxonomy" id="48587"/>
    <lineage>
        <taxon>Eukaryota</taxon>
        <taxon>Fungi</taxon>
        <taxon>Dikarya</taxon>
        <taxon>Basidiomycota</taxon>
        <taxon>Agaricomycotina</taxon>
        <taxon>Agaricomycetes</taxon>
        <taxon>Agaricomycetidae</taxon>
        <taxon>Boletales</taxon>
        <taxon>Suillineae</taxon>
        <taxon>Suillaceae</taxon>
        <taxon>Suillus</taxon>
    </lineage>
</organism>
<feature type="transmembrane region" description="Helical" evidence="1">
    <location>
        <begin position="355"/>
        <end position="374"/>
    </location>
</feature>
<proteinExistence type="predicted"/>
<keyword evidence="1" id="KW-0472">Membrane</keyword>
<gene>
    <name evidence="2" type="ORF">BJ212DRAFT_348473</name>
</gene>
<dbReference type="OrthoDB" id="9451547at2759"/>
<dbReference type="PANTHER" id="PTHR35043:SF7">
    <property type="entry name" value="TRANSCRIPTION FACTOR DOMAIN-CONTAINING PROTEIN"/>
    <property type="match status" value="1"/>
</dbReference>
<dbReference type="PANTHER" id="PTHR35043">
    <property type="entry name" value="TRANSCRIPTION FACTOR DOMAIN-CONTAINING PROTEIN"/>
    <property type="match status" value="1"/>
</dbReference>
<dbReference type="EMBL" id="JABBWG010000020">
    <property type="protein sequence ID" value="KAG1814710.1"/>
    <property type="molecule type" value="Genomic_DNA"/>
</dbReference>
<evidence type="ECO:0000313" key="2">
    <source>
        <dbReference type="EMBL" id="KAG1814710.1"/>
    </source>
</evidence>
<accession>A0A9P7E915</accession>
<keyword evidence="1" id="KW-1133">Transmembrane helix</keyword>
<feature type="transmembrane region" description="Helical" evidence="1">
    <location>
        <begin position="228"/>
        <end position="251"/>
    </location>
</feature>
<dbReference type="Proteomes" id="UP000807769">
    <property type="component" value="Unassembled WGS sequence"/>
</dbReference>
<keyword evidence="1" id="KW-0812">Transmembrane</keyword>
<keyword evidence="3" id="KW-1185">Reference proteome</keyword>